<reference evidence="3" key="1">
    <citation type="journal article" date="2019" name="Int. J. Syst. Evol. Microbiol.">
        <title>The Global Catalogue of Microorganisms (GCM) 10K type strain sequencing project: providing services to taxonomists for standard genome sequencing and annotation.</title>
        <authorList>
            <consortium name="The Broad Institute Genomics Platform"/>
            <consortium name="The Broad Institute Genome Sequencing Center for Infectious Disease"/>
            <person name="Wu L."/>
            <person name="Ma J."/>
        </authorList>
    </citation>
    <scope>NUCLEOTIDE SEQUENCE [LARGE SCALE GENOMIC DNA]</scope>
    <source>
        <strain evidence="3">JCM 11136</strain>
    </source>
</reference>
<feature type="transmembrane region" description="Helical" evidence="1">
    <location>
        <begin position="89"/>
        <end position="110"/>
    </location>
</feature>
<organism evidence="2 3">
    <name type="scientific">Nonomuraea longicatena</name>
    <dbReference type="NCBI Taxonomy" id="83682"/>
    <lineage>
        <taxon>Bacteria</taxon>
        <taxon>Bacillati</taxon>
        <taxon>Actinomycetota</taxon>
        <taxon>Actinomycetes</taxon>
        <taxon>Streptosporangiales</taxon>
        <taxon>Streptosporangiaceae</taxon>
        <taxon>Nonomuraea</taxon>
    </lineage>
</organism>
<evidence type="ECO:0000313" key="3">
    <source>
        <dbReference type="Proteomes" id="UP001501578"/>
    </source>
</evidence>
<evidence type="ECO:0008006" key="4">
    <source>
        <dbReference type="Google" id="ProtNLM"/>
    </source>
</evidence>
<feature type="transmembrane region" description="Helical" evidence="1">
    <location>
        <begin position="34"/>
        <end position="51"/>
    </location>
</feature>
<dbReference type="EMBL" id="BAAAHQ010000040">
    <property type="protein sequence ID" value="GAA0946964.1"/>
    <property type="molecule type" value="Genomic_DNA"/>
</dbReference>
<keyword evidence="3" id="KW-1185">Reference proteome</keyword>
<evidence type="ECO:0000313" key="2">
    <source>
        <dbReference type="EMBL" id="GAA0946964.1"/>
    </source>
</evidence>
<proteinExistence type="predicted"/>
<keyword evidence="1" id="KW-1133">Transmembrane helix</keyword>
<evidence type="ECO:0000256" key="1">
    <source>
        <dbReference type="SAM" id="Phobius"/>
    </source>
</evidence>
<dbReference type="Proteomes" id="UP001501578">
    <property type="component" value="Unassembled WGS sequence"/>
</dbReference>
<keyword evidence="1" id="KW-0472">Membrane</keyword>
<protein>
    <recommendedName>
        <fullName evidence="4">Integral membrane protein</fullName>
    </recommendedName>
</protein>
<comment type="caution">
    <text evidence="2">The sequence shown here is derived from an EMBL/GenBank/DDBJ whole genome shotgun (WGS) entry which is preliminary data.</text>
</comment>
<sequence>METSKTPLAFLLAGGFCTMVLASAITAVAFDDTPARVGAMASVVFCFAWFARRALAAPAAALIAWLFTTGFLVHHLGTLAFEGADLVRLGLFEVVAMLGVAVAAGLRLAARAEPPAPQVSIPAQASYEIPPVKQRPARTA</sequence>
<dbReference type="RefSeq" id="WP_343953798.1">
    <property type="nucleotide sequence ID" value="NZ_BAAAHQ010000040.1"/>
</dbReference>
<keyword evidence="1" id="KW-0812">Transmembrane</keyword>
<gene>
    <name evidence="2" type="ORF">GCM10009560_63090</name>
</gene>
<name>A0ABP4BER5_9ACTN</name>
<feature type="transmembrane region" description="Helical" evidence="1">
    <location>
        <begin position="58"/>
        <end position="77"/>
    </location>
</feature>
<accession>A0ABP4BER5</accession>